<evidence type="ECO:0000259" key="3">
    <source>
        <dbReference type="PROSITE" id="PS50190"/>
    </source>
</evidence>
<dbReference type="Pfam" id="PF01369">
    <property type="entry name" value="Sec7"/>
    <property type="match status" value="1"/>
</dbReference>
<evidence type="ECO:0000256" key="2">
    <source>
        <dbReference type="SAM" id="MobiDB-lite"/>
    </source>
</evidence>
<dbReference type="GO" id="GO:0032012">
    <property type="term" value="P:regulation of ARF protein signal transduction"/>
    <property type="evidence" value="ECO:0007669"/>
    <property type="project" value="InterPro"/>
</dbReference>
<dbReference type="GO" id="GO:0005085">
    <property type="term" value="F:guanyl-nucleotide exchange factor activity"/>
    <property type="evidence" value="ECO:0007669"/>
    <property type="project" value="InterPro"/>
</dbReference>
<keyword evidence="5" id="KW-1185">Reference proteome</keyword>
<reference evidence="4 5" key="1">
    <citation type="submission" date="2016-02" db="EMBL/GenBank/DDBJ databases">
        <title>Comparative genomic and transcriptomic foundation for Pichia pastoris.</title>
        <authorList>
            <person name="Love K.R."/>
            <person name="Shah K.A."/>
            <person name="Whittaker C.A."/>
            <person name="Wu J."/>
            <person name="Bartlett M.C."/>
            <person name="Ma D."/>
            <person name="Leeson R.L."/>
            <person name="Priest M."/>
            <person name="Young S.K."/>
            <person name="Love J.C."/>
        </authorList>
    </citation>
    <scope>NUCLEOTIDE SEQUENCE [LARGE SCALE GENOMIC DNA]</scope>
    <source>
        <strain evidence="4 5">ATCC 28485</strain>
    </source>
</reference>
<dbReference type="AlphaFoldDB" id="A0A1B2JDH3"/>
<sequence>MEPETQAADLQGHLLEEYLNERFPERNDITPFVQDVEIQRSLIAQAKDLYQGKFSSVDYHEYLSYISNTDKDPLKFASLRFHYMNLFNWDENNLLNSLRLLCHRLYFRGESQKIDTLIDDFAYSWAMRSGKQNVFGSSSGVYLVAYSLVLLNTDLHETDQSQSSASKISRANYVKNTTEALISNNVPIASSLKLELELKRMYLELSSFPLQLNGGSDNSFDDSDFVQQLQLKVLNASKRNSIMSFSFRDKSLTNATSQSNFSTMSSFSSSIIPNGNRHTTPIGFTNALRTEKQIRRVDSRASNLSNQTNNTSGTASSMRSSMSFLNNPRHQLFKFESNALSQNDDGSSIVNDRYYESSADLELRGPPWCKEGNIYGLKFAPNASAQRFSNTTSRLFSSKREQSIESSIYHNHRLNLTRWNRFFVVVAKGELNLFTFSPKYTQAPKQKGGTVGSGNSWTDNATLIATFNLCSCLAMRLQKGSKTLEQLLEKNPVPSTKKKLDQVYWALALPSVNNIETSSRSLNNQEAQCLVFMCNSKETSREFIDTCNYWSGRLSSVPSQQSISSIEYGWSEKLLNLVNEGEASSKNDPPEELIRYLNKVNIGFWKPMVHGVIPTEQEIGEQIIALEKHIEELQKDYETHKAIEKEFAKLDQYLKTYSSRGNNFLHFWGQSRKSSSNDPVKKNYRISLLNWKNRKIFLENEMMRIRTYLTVLHNSIKLENDFIAKKEIEIEPNNTIDRLRDKLVDSDMETELENKIIVL</sequence>
<dbReference type="PROSITE" id="PS50190">
    <property type="entry name" value="SEC7"/>
    <property type="match status" value="1"/>
</dbReference>
<dbReference type="InterPro" id="IPR035999">
    <property type="entry name" value="Sec7_dom_sf"/>
</dbReference>
<dbReference type="Gene3D" id="1.10.1000.11">
    <property type="entry name" value="Arf Nucleotide-binding Site Opener,domain 2"/>
    <property type="match status" value="1"/>
</dbReference>
<dbReference type="SMART" id="SM00222">
    <property type="entry name" value="Sec7"/>
    <property type="match status" value="1"/>
</dbReference>
<feature type="region of interest" description="Disordered" evidence="2">
    <location>
        <begin position="298"/>
        <end position="321"/>
    </location>
</feature>
<feature type="domain" description="SEC7" evidence="3">
    <location>
        <begin position="17"/>
        <end position="208"/>
    </location>
</feature>
<dbReference type="SUPFAM" id="SSF48425">
    <property type="entry name" value="Sec7 domain"/>
    <property type="match status" value="1"/>
</dbReference>
<keyword evidence="1" id="KW-0175">Coiled coil</keyword>
<proteinExistence type="predicted"/>
<gene>
    <name evidence="4" type="primary">YEL1</name>
    <name evidence="4" type="ORF">ATY40_BA7501943</name>
</gene>
<organism evidence="4 5">
    <name type="scientific">Komagataella pastoris</name>
    <name type="common">Yeast</name>
    <name type="synonym">Pichia pastoris</name>
    <dbReference type="NCBI Taxonomy" id="4922"/>
    <lineage>
        <taxon>Eukaryota</taxon>
        <taxon>Fungi</taxon>
        <taxon>Dikarya</taxon>
        <taxon>Ascomycota</taxon>
        <taxon>Saccharomycotina</taxon>
        <taxon>Pichiomycetes</taxon>
        <taxon>Pichiales</taxon>
        <taxon>Pichiaceae</taxon>
        <taxon>Komagataella</taxon>
    </lineage>
</organism>
<evidence type="ECO:0000313" key="5">
    <source>
        <dbReference type="Proteomes" id="UP000094565"/>
    </source>
</evidence>
<evidence type="ECO:0000256" key="1">
    <source>
        <dbReference type="SAM" id="Coils"/>
    </source>
</evidence>
<feature type="coiled-coil region" evidence="1">
    <location>
        <begin position="616"/>
        <end position="643"/>
    </location>
</feature>
<dbReference type="InterPro" id="IPR000904">
    <property type="entry name" value="Sec7_dom"/>
</dbReference>
<evidence type="ECO:0000313" key="4">
    <source>
        <dbReference type="EMBL" id="ANZ75808.1"/>
    </source>
</evidence>
<dbReference type="EMBL" id="CP014585">
    <property type="protein sequence ID" value="ANZ75808.1"/>
    <property type="molecule type" value="Genomic_DNA"/>
</dbReference>
<dbReference type="OrthoDB" id="2157641at2759"/>
<dbReference type="Proteomes" id="UP000094565">
    <property type="component" value="Chromosome 2"/>
</dbReference>
<accession>A0A1B2JDH3</accession>
<dbReference type="InterPro" id="IPR023394">
    <property type="entry name" value="Sec7_C_sf"/>
</dbReference>
<protein>
    <submittedName>
        <fullName evidence="4">BA75_01943T0</fullName>
    </submittedName>
</protein>
<name>A0A1B2JDH3_PICPA</name>
<feature type="compositionally biased region" description="Polar residues" evidence="2">
    <location>
        <begin position="300"/>
        <end position="315"/>
    </location>
</feature>